<protein>
    <submittedName>
        <fullName evidence="2">Uncharacterized protein</fullName>
    </submittedName>
</protein>
<dbReference type="AlphaFoldDB" id="A0A562HU91"/>
<accession>A0A562HU91</accession>
<proteinExistence type="predicted"/>
<organism evidence="2 3">
    <name type="scientific">Micromonospora olivasterospora</name>
    <dbReference type="NCBI Taxonomy" id="1880"/>
    <lineage>
        <taxon>Bacteria</taxon>
        <taxon>Bacillati</taxon>
        <taxon>Actinomycetota</taxon>
        <taxon>Actinomycetes</taxon>
        <taxon>Micromonosporales</taxon>
        <taxon>Micromonosporaceae</taxon>
        <taxon>Micromonospora</taxon>
    </lineage>
</organism>
<sequence>MARRARTLARIDHLDRPARLAAGIVLAMVCTVGCAPTGDPGTPAPQRSGPVYPTAGAGDGDPSPTGELPGGDDHDDGAPAAPPSAGQAAPVAAAFAAAWARPDLPAEAWWRGIAVVCDEGFARALRTVEPARVPATRVTGRPVAKRAPKGGAAVYEVATDAGTLTVTLAGVGGRWVVTGNDFIRSVSR</sequence>
<keyword evidence="3" id="KW-1185">Reference proteome</keyword>
<evidence type="ECO:0000313" key="2">
    <source>
        <dbReference type="EMBL" id="TWH62336.1"/>
    </source>
</evidence>
<evidence type="ECO:0000313" key="3">
    <source>
        <dbReference type="Proteomes" id="UP000319825"/>
    </source>
</evidence>
<dbReference type="EMBL" id="VLKE01000002">
    <property type="protein sequence ID" value="TWH62336.1"/>
    <property type="molecule type" value="Genomic_DNA"/>
</dbReference>
<feature type="region of interest" description="Disordered" evidence="1">
    <location>
        <begin position="37"/>
        <end position="87"/>
    </location>
</feature>
<evidence type="ECO:0000256" key="1">
    <source>
        <dbReference type="SAM" id="MobiDB-lite"/>
    </source>
</evidence>
<comment type="caution">
    <text evidence="2">The sequence shown here is derived from an EMBL/GenBank/DDBJ whole genome shotgun (WGS) entry which is preliminary data.</text>
</comment>
<dbReference type="RefSeq" id="WP_246141393.1">
    <property type="nucleotide sequence ID" value="NZ_BAAATQ010000061.1"/>
</dbReference>
<dbReference type="Proteomes" id="UP000319825">
    <property type="component" value="Unassembled WGS sequence"/>
</dbReference>
<name>A0A562HU91_MICOL</name>
<reference evidence="2 3" key="1">
    <citation type="submission" date="2019-07" db="EMBL/GenBank/DDBJ databases">
        <title>R&amp;d 2014.</title>
        <authorList>
            <person name="Klenk H.-P."/>
        </authorList>
    </citation>
    <scope>NUCLEOTIDE SEQUENCE [LARGE SCALE GENOMIC DNA]</scope>
    <source>
        <strain evidence="2 3">DSM 43868</strain>
    </source>
</reference>
<gene>
    <name evidence="2" type="ORF">JD77_06387</name>
</gene>